<dbReference type="CDD" id="cd11669">
    <property type="entry name" value="TTHB210-like"/>
    <property type="match status" value="1"/>
</dbReference>
<reference evidence="5" key="1">
    <citation type="submission" date="2023-07" db="EMBL/GenBank/DDBJ databases">
        <title>30 novel species of actinomycetes from the DSMZ collection.</title>
        <authorList>
            <person name="Nouioui I."/>
        </authorList>
    </citation>
    <scope>NUCLEOTIDE SEQUENCE [LARGE SCALE GENOMIC DNA]</scope>
    <source>
        <strain evidence="5">DSM 45834</strain>
    </source>
</reference>
<dbReference type="InterPro" id="IPR033786">
    <property type="entry name" value="TTHB210-like"/>
</dbReference>
<evidence type="ECO:0000256" key="2">
    <source>
        <dbReference type="SAM" id="SignalP"/>
    </source>
</evidence>
<proteinExistence type="predicted"/>
<organism evidence="4 5">
    <name type="scientific">Pseudonocardia charpentierae</name>
    <dbReference type="NCBI Taxonomy" id="3075545"/>
    <lineage>
        <taxon>Bacteria</taxon>
        <taxon>Bacillati</taxon>
        <taxon>Actinomycetota</taxon>
        <taxon>Actinomycetes</taxon>
        <taxon>Pseudonocardiales</taxon>
        <taxon>Pseudonocardiaceae</taxon>
        <taxon>Pseudonocardia</taxon>
    </lineage>
</organism>
<keyword evidence="2" id="KW-0732">Signal</keyword>
<gene>
    <name evidence="4" type="ORF">RM445_29825</name>
</gene>
<keyword evidence="5" id="KW-1185">Reference proteome</keyword>
<feature type="compositionally biased region" description="Low complexity" evidence="1">
    <location>
        <begin position="40"/>
        <end position="49"/>
    </location>
</feature>
<name>A0ABU2NJE5_9PSEU</name>
<feature type="chain" id="PRO_5045528676" evidence="2">
    <location>
        <begin position="29"/>
        <end position="283"/>
    </location>
</feature>
<evidence type="ECO:0000256" key="1">
    <source>
        <dbReference type="SAM" id="MobiDB-lite"/>
    </source>
</evidence>
<evidence type="ECO:0000313" key="4">
    <source>
        <dbReference type="EMBL" id="MDT0353697.1"/>
    </source>
</evidence>
<dbReference type="Pfam" id="PF18197">
    <property type="entry name" value="TTHB210-like"/>
    <property type="match status" value="1"/>
</dbReference>
<dbReference type="RefSeq" id="WP_311560207.1">
    <property type="nucleotide sequence ID" value="NZ_JAVREJ010000041.1"/>
</dbReference>
<comment type="caution">
    <text evidence="4">The sequence shown here is derived from an EMBL/GenBank/DDBJ whole genome shotgun (WGS) entry which is preliminary data.</text>
</comment>
<dbReference type="EMBL" id="JAVREJ010000041">
    <property type="protein sequence ID" value="MDT0353697.1"/>
    <property type="molecule type" value="Genomic_DNA"/>
</dbReference>
<feature type="signal peptide" evidence="2">
    <location>
        <begin position="1"/>
        <end position="28"/>
    </location>
</feature>
<evidence type="ECO:0000259" key="3">
    <source>
        <dbReference type="Pfam" id="PF18197"/>
    </source>
</evidence>
<dbReference type="Proteomes" id="UP001183202">
    <property type="component" value="Unassembled WGS sequence"/>
</dbReference>
<feature type="region of interest" description="Disordered" evidence="1">
    <location>
        <begin position="35"/>
        <end position="58"/>
    </location>
</feature>
<accession>A0ABU2NJE5</accession>
<dbReference type="InterPro" id="IPR040832">
    <property type="entry name" value="TTHB210-like_dom"/>
</dbReference>
<feature type="domain" description="TTHB210-like" evidence="3">
    <location>
        <begin position="68"/>
        <end position="118"/>
    </location>
</feature>
<protein>
    <submittedName>
        <fullName evidence="4">DUF5602 domain-containing protein</fullName>
    </submittedName>
</protein>
<dbReference type="PROSITE" id="PS51257">
    <property type="entry name" value="PROKAR_LIPOPROTEIN"/>
    <property type="match status" value="1"/>
</dbReference>
<evidence type="ECO:0000313" key="5">
    <source>
        <dbReference type="Proteomes" id="UP001183202"/>
    </source>
</evidence>
<sequence>MTMHSRRFERGVRLAVAIGTALVLTACANGGTPATGGGTATEASKAGTTFGPSQPLGNGTAKTYVTLDATGQPTEVGLRLTATALDNLPQNTGPGDATMLAFPDQAVGTPFNHVMLNWNPQGHDPVELFGKPHFDIHFDMVDMAAMQAINPDDPQFAAKAEHLPDPKYVPQDYVVPPGPPVAAQAVPGMGVHLLDSTDSTLVPGKYNFQQIIVEGVWDGRYTFTEPMITREWLLTQPNLQGNLKQPQAYQQTAAYPTTYSIHVDPQTKDYVIALTGLTPRQAS</sequence>